<dbReference type="OrthoDB" id="2629907at2"/>
<organism evidence="2 3">
    <name type="scientific">Cytobacillus kochii</name>
    <dbReference type="NCBI Taxonomy" id="859143"/>
    <lineage>
        <taxon>Bacteria</taxon>
        <taxon>Bacillati</taxon>
        <taxon>Bacillota</taxon>
        <taxon>Bacilli</taxon>
        <taxon>Bacillales</taxon>
        <taxon>Bacillaceae</taxon>
        <taxon>Cytobacillus</taxon>
    </lineage>
</organism>
<feature type="compositionally biased region" description="Low complexity" evidence="1">
    <location>
        <begin position="101"/>
        <end position="114"/>
    </location>
</feature>
<protein>
    <submittedName>
        <fullName evidence="2">Uncharacterized protein</fullName>
    </submittedName>
</protein>
<feature type="region of interest" description="Disordered" evidence="1">
    <location>
        <begin position="56"/>
        <end position="193"/>
    </location>
</feature>
<evidence type="ECO:0000256" key="1">
    <source>
        <dbReference type="SAM" id="MobiDB-lite"/>
    </source>
</evidence>
<dbReference type="RefSeq" id="WP_095371673.1">
    <property type="nucleotide sequence ID" value="NZ_CP022983.1"/>
</dbReference>
<gene>
    <name evidence="2" type="ORF">CKF48_12700</name>
</gene>
<sequence length="274" mass="28086">MYYYYGPFGPQPYYQPQSYNNHNVRGLPGGFPGAGGFSGGDGPPSGGAPHLDDFMPGQGSPNNGGGMPNLGNFMPGQNNGGGIPNPADFLPGQNGNGGGMPNLQELLPGQNGSNSNGGGLPNLQDILPGQGESGSNGGMPSLEDLTELIPQPNESNGQNGQSEGNSGTNGNGQSGENAGEEGATAPALPAPPSHYTVNKYHSLLKNPQTAKNILQSKGSACVNKWSIIQLTDGQILLMHITGHDANGQTQGVFWPSGRYGAFGSSDISGYSCRE</sequence>
<evidence type="ECO:0000313" key="3">
    <source>
        <dbReference type="Proteomes" id="UP000215137"/>
    </source>
</evidence>
<reference evidence="2 3" key="1">
    <citation type="submission" date="2017-08" db="EMBL/GenBank/DDBJ databases">
        <title>Complete Genome Sequence of Bacillus kochii Oregon-R-modENCODE STRAIN BDGP4, isolated from Drosophila melanogaster gut.</title>
        <authorList>
            <person name="Wan K.H."/>
            <person name="Yu C."/>
            <person name="Park S."/>
            <person name="Hammonds A.S."/>
            <person name="Booth B.W."/>
            <person name="Celniker S.E."/>
        </authorList>
    </citation>
    <scope>NUCLEOTIDE SEQUENCE [LARGE SCALE GENOMIC DNA]</scope>
    <source>
        <strain evidence="2 3">BDGP4</strain>
    </source>
</reference>
<feature type="compositionally biased region" description="Low complexity" evidence="1">
    <location>
        <begin position="84"/>
        <end position="93"/>
    </location>
</feature>
<dbReference type="Proteomes" id="UP000215137">
    <property type="component" value="Chromosome"/>
</dbReference>
<dbReference type="EMBL" id="CP022983">
    <property type="protein sequence ID" value="ASV68104.1"/>
    <property type="molecule type" value="Genomic_DNA"/>
</dbReference>
<evidence type="ECO:0000313" key="2">
    <source>
        <dbReference type="EMBL" id="ASV68104.1"/>
    </source>
</evidence>
<name>A0A248TIS2_9BACI</name>
<dbReference type="KEGG" id="bko:CKF48_12700"/>
<proteinExistence type="predicted"/>
<keyword evidence="3" id="KW-1185">Reference proteome</keyword>
<feature type="compositionally biased region" description="Low complexity" evidence="1">
    <location>
        <begin position="153"/>
        <end position="166"/>
    </location>
</feature>
<accession>A0A248TIS2</accession>
<dbReference type="AlphaFoldDB" id="A0A248TIS2"/>